<feature type="transmembrane region" description="Helical" evidence="13">
    <location>
        <begin position="101"/>
        <end position="118"/>
    </location>
</feature>
<dbReference type="Proteomes" id="UP000028681">
    <property type="component" value="Chromosome"/>
</dbReference>
<feature type="domain" description="ABC transmembrane type-1" evidence="14">
    <location>
        <begin position="11"/>
        <end position="223"/>
    </location>
</feature>
<sequence>MIELTPLLHAAGITVGLALCSLLLGLVLAMLFAVWESVRCRPLALLGTAWVTLLRGLPEILVVLFIYFGSSQMLLWLSDGIALNLGFTTLRLQLNIENFEVSPFLCGVLALALLYAAYGSQTLRGALKAVPQGQREAGMALGLSKTHIFFRLVMPQMWRHALPGLGNQWLVLLKDTALVSLISVNDLMLQTKSIATRTQEPFTWYCIAAAIYLVITLFSQYILKRIELRTTRFERSAA</sequence>
<evidence type="ECO:0000256" key="12">
    <source>
        <dbReference type="ARBA" id="ARBA00069341"/>
    </source>
</evidence>
<comment type="subunit">
    <text evidence="11">The complex is composed of two ATP-binding proteins (ArtP), two transmembrane proteins (ArtM and ArtQ) and two solute-binding proteins (ArtJ and ArtI).</text>
</comment>
<dbReference type="InterPro" id="IPR035906">
    <property type="entry name" value="MetI-like_sf"/>
</dbReference>
<evidence type="ECO:0000256" key="1">
    <source>
        <dbReference type="ARBA" id="ARBA00004429"/>
    </source>
</evidence>
<evidence type="ECO:0000256" key="7">
    <source>
        <dbReference type="ARBA" id="ARBA00022970"/>
    </source>
</evidence>
<keyword evidence="8 13" id="KW-1133">Transmembrane helix</keyword>
<dbReference type="NCBIfam" id="NF008337">
    <property type="entry name" value="PRK11123.1"/>
    <property type="match status" value="1"/>
</dbReference>
<dbReference type="KEGG" id="ete:ETEE_0225"/>
<keyword evidence="9 13" id="KW-0472">Membrane</keyword>
<evidence type="ECO:0000256" key="5">
    <source>
        <dbReference type="ARBA" id="ARBA00022519"/>
    </source>
</evidence>
<comment type="subcellular location">
    <subcellularLocation>
        <location evidence="1">Cell inner membrane</location>
        <topology evidence="1">Multi-pass membrane protein</topology>
    </subcellularLocation>
    <subcellularLocation>
        <location evidence="13">Cell membrane</location>
        <topology evidence="13">Multi-pass membrane protein</topology>
    </subcellularLocation>
</comment>
<keyword evidence="4" id="KW-1003">Cell membrane</keyword>
<feature type="transmembrane region" description="Helical" evidence="13">
    <location>
        <begin position="43"/>
        <end position="68"/>
    </location>
</feature>
<evidence type="ECO:0000313" key="16">
    <source>
        <dbReference type="Proteomes" id="UP000028681"/>
    </source>
</evidence>
<evidence type="ECO:0000256" key="9">
    <source>
        <dbReference type="ARBA" id="ARBA00023136"/>
    </source>
</evidence>
<dbReference type="InterPro" id="IPR010065">
    <property type="entry name" value="AA_ABC_transptr_permease_3TM"/>
</dbReference>
<evidence type="ECO:0000313" key="15">
    <source>
        <dbReference type="EMBL" id="AIJ06706.1"/>
    </source>
</evidence>
<evidence type="ECO:0000259" key="14">
    <source>
        <dbReference type="PROSITE" id="PS50928"/>
    </source>
</evidence>
<keyword evidence="3 13" id="KW-0813">Transport</keyword>
<comment type="similarity">
    <text evidence="2">Belongs to the binding-protein-dependent transport system permease family. HisMQ subfamily.</text>
</comment>
<dbReference type="FunFam" id="1.10.3720.10:FF:000027">
    <property type="entry name" value="Arginine ABC transporter, permease protein ArtQ"/>
    <property type="match status" value="1"/>
</dbReference>
<evidence type="ECO:0000256" key="2">
    <source>
        <dbReference type="ARBA" id="ARBA00010072"/>
    </source>
</evidence>
<dbReference type="GO" id="GO:0022857">
    <property type="term" value="F:transmembrane transporter activity"/>
    <property type="evidence" value="ECO:0007669"/>
    <property type="project" value="InterPro"/>
</dbReference>
<evidence type="ECO:0000256" key="6">
    <source>
        <dbReference type="ARBA" id="ARBA00022692"/>
    </source>
</evidence>
<dbReference type="InterPro" id="IPR051613">
    <property type="entry name" value="ABC_transp_permease_HisMQ"/>
</dbReference>
<dbReference type="InterPro" id="IPR000515">
    <property type="entry name" value="MetI-like"/>
</dbReference>
<dbReference type="HOGENOM" id="CLU_019602_1_4_6"/>
<feature type="transmembrane region" description="Helical" evidence="13">
    <location>
        <begin position="6"/>
        <end position="31"/>
    </location>
</feature>
<evidence type="ECO:0000256" key="10">
    <source>
        <dbReference type="ARBA" id="ARBA00055654"/>
    </source>
</evidence>
<dbReference type="RefSeq" id="WP_034162509.1">
    <property type="nucleotide sequence ID" value="NZ_CP006664.1"/>
</dbReference>
<dbReference type="EMBL" id="CP006664">
    <property type="protein sequence ID" value="AIJ06706.1"/>
    <property type="molecule type" value="Genomic_DNA"/>
</dbReference>
<evidence type="ECO:0000256" key="4">
    <source>
        <dbReference type="ARBA" id="ARBA00022475"/>
    </source>
</evidence>
<keyword evidence="5" id="KW-0997">Cell inner membrane</keyword>
<keyword evidence="6 13" id="KW-0812">Transmembrane</keyword>
<protein>
    <recommendedName>
        <fullName evidence="12">Arginine ABC transporter permease protein ArtQ</fullName>
    </recommendedName>
</protein>
<feature type="transmembrane region" description="Helical" evidence="13">
    <location>
        <begin position="202"/>
        <end position="223"/>
    </location>
</feature>
<dbReference type="PANTHER" id="PTHR30133">
    <property type="entry name" value="CATIONIC AMINO ACID TRANSPORTER, MEMBRANE COMPONENT"/>
    <property type="match status" value="1"/>
</dbReference>
<dbReference type="GO" id="GO:0006865">
    <property type="term" value="P:amino acid transport"/>
    <property type="evidence" value="ECO:0007669"/>
    <property type="project" value="UniProtKB-KW"/>
</dbReference>
<gene>
    <name evidence="15" type="primary">artQ</name>
    <name evidence="15" type="ORF">ETEE_0225</name>
</gene>
<keyword evidence="7" id="KW-0029">Amino-acid transport</keyword>
<dbReference type="AlphaFoldDB" id="A0A076LET8"/>
<dbReference type="PANTHER" id="PTHR30133:SF2">
    <property type="entry name" value="ARGININE ABC TRANSPORTER PERMEASE PROTEIN ARTQ"/>
    <property type="match status" value="1"/>
</dbReference>
<evidence type="ECO:0000256" key="8">
    <source>
        <dbReference type="ARBA" id="ARBA00022989"/>
    </source>
</evidence>
<dbReference type="Pfam" id="PF00528">
    <property type="entry name" value="BPD_transp_1"/>
    <property type="match status" value="1"/>
</dbReference>
<accession>A0A076LET8</accession>
<dbReference type="Gene3D" id="1.10.3720.10">
    <property type="entry name" value="MetI-like"/>
    <property type="match status" value="1"/>
</dbReference>
<organism evidence="15 16">
    <name type="scientific">Edwardsiella anguillarum ET080813</name>
    <dbReference type="NCBI Taxonomy" id="667120"/>
    <lineage>
        <taxon>Bacteria</taxon>
        <taxon>Pseudomonadati</taxon>
        <taxon>Pseudomonadota</taxon>
        <taxon>Gammaproteobacteria</taxon>
        <taxon>Enterobacterales</taxon>
        <taxon>Hafniaceae</taxon>
        <taxon>Edwardsiella</taxon>
    </lineage>
</organism>
<reference evidence="15 16" key="1">
    <citation type="journal article" date="2012" name="PLoS ONE">
        <title>Edwardsiella comparative phylogenomics reveal the new intra/inter-species taxonomic relationships, virulence evolution and niche adaptation mechanisms.</title>
        <authorList>
            <person name="Yang M."/>
            <person name="Lv Y."/>
            <person name="Xiao J."/>
            <person name="Wu H."/>
            <person name="Zheng H."/>
            <person name="Liu Q."/>
            <person name="Zhang Y."/>
            <person name="Wang Q."/>
        </authorList>
    </citation>
    <scope>NUCLEOTIDE SEQUENCE [LARGE SCALE GENOMIC DNA]</scope>
    <source>
        <strain evidence="16">080813</strain>
    </source>
</reference>
<dbReference type="SUPFAM" id="SSF161098">
    <property type="entry name" value="MetI-like"/>
    <property type="match status" value="1"/>
</dbReference>
<name>A0A076LET8_9GAMM</name>
<dbReference type="GO" id="GO:0043190">
    <property type="term" value="C:ATP-binding cassette (ABC) transporter complex"/>
    <property type="evidence" value="ECO:0007669"/>
    <property type="project" value="InterPro"/>
</dbReference>
<dbReference type="PROSITE" id="PS50928">
    <property type="entry name" value="ABC_TM1"/>
    <property type="match status" value="1"/>
</dbReference>
<dbReference type="GeneID" id="33938035"/>
<dbReference type="NCBIfam" id="TIGR01726">
    <property type="entry name" value="HEQRo_perm_3TM"/>
    <property type="match status" value="1"/>
</dbReference>
<feature type="transmembrane region" description="Helical" evidence="13">
    <location>
        <begin position="74"/>
        <end position="94"/>
    </location>
</feature>
<comment type="function">
    <text evidence="10">Part of the ABC transporter complex ArtPIQMJ involved in arginine transport. Probably responsible for the translocation of the substrate across the membrane.</text>
</comment>
<evidence type="ECO:0000256" key="3">
    <source>
        <dbReference type="ARBA" id="ARBA00022448"/>
    </source>
</evidence>
<evidence type="ECO:0000256" key="13">
    <source>
        <dbReference type="RuleBase" id="RU363032"/>
    </source>
</evidence>
<evidence type="ECO:0000256" key="11">
    <source>
        <dbReference type="ARBA" id="ARBA00063465"/>
    </source>
</evidence>
<proteinExistence type="inferred from homology"/>
<dbReference type="CDD" id="cd06261">
    <property type="entry name" value="TM_PBP2"/>
    <property type="match status" value="1"/>
</dbReference>